<gene>
    <name evidence="2" type="ORF">N7517_011003</name>
</gene>
<feature type="compositionally biased region" description="Basic and acidic residues" evidence="1">
    <location>
        <begin position="92"/>
        <end position="104"/>
    </location>
</feature>
<accession>A0A9W9UTV6</accession>
<dbReference type="Proteomes" id="UP001147752">
    <property type="component" value="Unassembled WGS sequence"/>
</dbReference>
<evidence type="ECO:0000313" key="2">
    <source>
        <dbReference type="EMBL" id="KAJ5356394.1"/>
    </source>
</evidence>
<sequence length="104" mass="11465">MLQARGDRRTMCRDRSRTEVNSDAATQIIRKSLDLSNAPPKDSNRVWNSGDGTAWKSQVMVIATIDSTPQGLVSLASDRGGRFRSGMGGPVQKDDSRSRDWLRG</sequence>
<comment type="caution">
    <text evidence="2">The sequence shown here is derived from an EMBL/GenBank/DDBJ whole genome shotgun (WGS) entry which is preliminary data.</text>
</comment>
<evidence type="ECO:0000313" key="3">
    <source>
        <dbReference type="Proteomes" id="UP001147752"/>
    </source>
</evidence>
<dbReference type="EMBL" id="JAPZBT010000006">
    <property type="protein sequence ID" value="KAJ5356394.1"/>
    <property type="molecule type" value="Genomic_DNA"/>
</dbReference>
<dbReference type="GeneID" id="81467909"/>
<organism evidence="2 3">
    <name type="scientific">Penicillium concentricum</name>
    <dbReference type="NCBI Taxonomy" id="293559"/>
    <lineage>
        <taxon>Eukaryota</taxon>
        <taxon>Fungi</taxon>
        <taxon>Dikarya</taxon>
        <taxon>Ascomycota</taxon>
        <taxon>Pezizomycotina</taxon>
        <taxon>Eurotiomycetes</taxon>
        <taxon>Eurotiomycetidae</taxon>
        <taxon>Eurotiales</taxon>
        <taxon>Aspergillaceae</taxon>
        <taxon>Penicillium</taxon>
    </lineage>
</organism>
<dbReference type="AlphaFoldDB" id="A0A9W9UTV6"/>
<keyword evidence="3" id="KW-1185">Reference proteome</keyword>
<feature type="compositionally biased region" description="Basic and acidic residues" evidence="1">
    <location>
        <begin position="1"/>
        <end position="20"/>
    </location>
</feature>
<reference evidence="2" key="2">
    <citation type="journal article" date="2023" name="IMA Fungus">
        <title>Comparative genomic study of the Penicillium genus elucidates a diverse pangenome and 15 lateral gene transfer events.</title>
        <authorList>
            <person name="Petersen C."/>
            <person name="Sorensen T."/>
            <person name="Nielsen M.R."/>
            <person name="Sondergaard T.E."/>
            <person name="Sorensen J.L."/>
            <person name="Fitzpatrick D.A."/>
            <person name="Frisvad J.C."/>
            <person name="Nielsen K.L."/>
        </authorList>
    </citation>
    <scope>NUCLEOTIDE SEQUENCE</scope>
    <source>
        <strain evidence="2">IBT 3081</strain>
    </source>
</reference>
<protein>
    <submittedName>
        <fullName evidence="2">Uncharacterized protein</fullName>
    </submittedName>
</protein>
<proteinExistence type="predicted"/>
<evidence type="ECO:0000256" key="1">
    <source>
        <dbReference type="SAM" id="MobiDB-lite"/>
    </source>
</evidence>
<dbReference type="RefSeq" id="XP_056574541.1">
    <property type="nucleotide sequence ID" value="XM_056728726.1"/>
</dbReference>
<reference evidence="2" key="1">
    <citation type="submission" date="2022-12" db="EMBL/GenBank/DDBJ databases">
        <authorList>
            <person name="Petersen C."/>
        </authorList>
    </citation>
    <scope>NUCLEOTIDE SEQUENCE</scope>
    <source>
        <strain evidence="2">IBT 3081</strain>
    </source>
</reference>
<feature type="region of interest" description="Disordered" evidence="1">
    <location>
        <begin position="1"/>
        <end position="25"/>
    </location>
</feature>
<name>A0A9W9UTV6_9EURO</name>
<feature type="region of interest" description="Disordered" evidence="1">
    <location>
        <begin position="77"/>
        <end position="104"/>
    </location>
</feature>